<dbReference type="PANTHER" id="PTHR42907:SF1">
    <property type="entry name" value="FMN-LINKED OXIDOREDUCTASES SUPERFAMILY PROTEIN"/>
    <property type="match status" value="1"/>
</dbReference>
<dbReference type="Gene3D" id="3.20.20.70">
    <property type="entry name" value="Aldolase class I"/>
    <property type="match status" value="1"/>
</dbReference>
<comment type="similarity">
    <text evidence="9">Belongs to the Dus family. DusA subfamily.</text>
</comment>
<feature type="binding site" evidence="9">
    <location>
        <begin position="216"/>
        <end position="218"/>
    </location>
    <ligand>
        <name>FMN</name>
        <dbReference type="ChEBI" id="CHEBI:58210"/>
    </ligand>
</feature>
<dbReference type="InterPro" id="IPR035587">
    <property type="entry name" value="DUS-like_FMN-bd"/>
</dbReference>
<dbReference type="CDD" id="cd02801">
    <property type="entry name" value="DUS_like_FMN"/>
    <property type="match status" value="1"/>
</dbReference>
<evidence type="ECO:0000256" key="2">
    <source>
        <dbReference type="ARBA" id="ARBA00022555"/>
    </source>
</evidence>
<dbReference type="InterPro" id="IPR013785">
    <property type="entry name" value="Aldolase_TIM"/>
</dbReference>
<keyword evidence="6 9" id="KW-0521">NADP</keyword>
<keyword evidence="5 9" id="KW-0819">tRNA processing</keyword>
<dbReference type="InterPro" id="IPR004653">
    <property type="entry name" value="DusA"/>
</dbReference>
<dbReference type="Proteomes" id="UP000644441">
    <property type="component" value="Unassembled WGS sequence"/>
</dbReference>
<feature type="domain" description="DUS-like FMN-binding" evidence="11">
    <location>
        <begin position="20"/>
        <end position="326"/>
    </location>
</feature>
<dbReference type="GeneID" id="99766729"/>
<dbReference type="HAMAP" id="MF_02041">
    <property type="entry name" value="DusA_subfam"/>
    <property type="match status" value="1"/>
</dbReference>
<evidence type="ECO:0000313" key="12">
    <source>
        <dbReference type="EMBL" id="MBF5054357.1"/>
    </source>
</evidence>
<feature type="active site" description="Proton donor" evidence="9">
    <location>
        <position position="105"/>
    </location>
</feature>
<feature type="binding site" evidence="9">
    <location>
        <position position="144"/>
    </location>
    <ligand>
        <name>FMN</name>
        <dbReference type="ChEBI" id="CHEBI:58210"/>
    </ligand>
</feature>
<dbReference type="SUPFAM" id="SSF51395">
    <property type="entry name" value="FMN-linked oxidoreductases"/>
    <property type="match status" value="1"/>
</dbReference>
<feature type="binding site" evidence="9">
    <location>
        <position position="176"/>
    </location>
    <ligand>
        <name>FMN</name>
        <dbReference type="ChEBI" id="CHEBI:58210"/>
    </ligand>
</feature>
<dbReference type="NCBIfam" id="TIGR00742">
    <property type="entry name" value="yjbN"/>
    <property type="match status" value="1"/>
</dbReference>
<feature type="site" description="Interacts with tRNA; defines subfamily-specific binding signature" evidence="9">
    <location>
        <position position="188"/>
    </location>
</feature>
<feature type="site" description="Interacts with tRNA; defines subfamily-specific binding signature" evidence="9">
    <location>
        <position position="307"/>
    </location>
</feature>
<dbReference type="PIRSF" id="PIRSF006621">
    <property type="entry name" value="Dus"/>
    <property type="match status" value="1"/>
</dbReference>
<feature type="binding site" evidence="9">
    <location>
        <begin position="22"/>
        <end position="24"/>
    </location>
    <ligand>
        <name>FMN</name>
        <dbReference type="ChEBI" id="CHEBI:58210"/>
    </ligand>
</feature>
<reference evidence="12 13" key="1">
    <citation type="submission" date="2012-09" db="EMBL/GenBank/DDBJ databases">
        <title>Genome Sequence of alkane-degrading Bacterium Alcanivorax venustensis ISO4.</title>
        <authorList>
            <person name="Lai Q."/>
            <person name="Shao Z."/>
        </authorList>
    </citation>
    <scope>NUCLEOTIDE SEQUENCE [LARGE SCALE GENOMIC DNA]</scope>
    <source>
        <strain evidence="12 13">ISO4</strain>
    </source>
</reference>
<comment type="similarity">
    <text evidence="10">Belongs to the dus family.</text>
</comment>
<comment type="function">
    <text evidence="9">Catalyzes the synthesis of 5,6-dihydrouridine (D), a modified base found in the D-loop of most tRNAs, via the reduction of the C5-C6 double bond in target uridines. Specifically modifies U20 and U20a in tRNAs.</text>
</comment>
<comment type="caution">
    <text evidence="12">The sequence shown here is derived from an EMBL/GenBank/DDBJ whole genome shotgun (WGS) entry which is preliminary data.</text>
</comment>
<evidence type="ECO:0000256" key="4">
    <source>
        <dbReference type="ARBA" id="ARBA00022643"/>
    </source>
</evidence>
<protein>
    <recommendedName>
        <fullName evidence="9">tRNA-dihydrouridine(20/20a) synthase</fullName>
        <ecNumber evidence="9">1.3.1.91</ecNumber>
    </recommendedName>
    <alternativeName>
        <fullName evidence="9">U20-specific dihydrouridine synthase</fullName>
        <shortName evidence="9">U20-specific Dus</shortName>
    </alternativeName>
    <alternativeName>
        <fullName evidence="9">tRNA-dihydrouridine synthase A</fullName>
    </alternativeName>
</protein>
<dbReference type="InterPro" id="IPR018517">
    <property type="entry name" value="tRNA_hU_synthase_CS"/>
</dbReference>
<dbReference type="NCBIfam" id="NF008774">
    <property type="entry name" value="PRK11815.1"/>
    <property type="match status" value="1"/>
</dbReference>
<dbReference type="RefSeq" id="WP_142949326.1">
    <property type="nucleotide sequence ID" value="NZ_ARXR01000040.1"/>
</dbReference>
<dbReference type="Gene3D" id="1.20.120.1460">
    <property type="match status" value="1"/>
</dbReference>
<gene>
    <name evidence="9" type="primary">dusA</name>
    <name evidence="12" type="ORF">ISO4_02959</name>
</gene>
<evidence type="ECO:0000256" key="1">
    <source>
        <dbReference type="ARBA" id="ARBA00001917"/>
    </source>
</evidence>
<dbReference type="Pfam" id="PF01207">
    <property type="entry name" value="Dus"/>
    <property type="match status" value="1"/>
</dbReference>
<accession>A0ABS0AJP9</accession>
<proteinExistence type="inferred from homology"/>
<dbReference type="EMBL" id="ARXR01000040">
    <property type="protein sequence ID" value="MBF5054357.1"/>
    <property type="molecule type" value="Genomic_DNA"/>
</dbReference>
<name>A0ABS0AJP9_9GAMM</name>
<comment type="catalytic activity">
    <reaction evidence="9">
        <text>5,6-dihydrouridine(20a) in tRNA + NAD(+) = uridine(20a) in tRNA + NADH + H(+)</text>
        <dbReference type="Rhea" id="RHEA:53348"/>
        <dbReference type="Rhea" id="RHEA-COMP:13535"/>
        <dbReference type="Rhea" id="RHEA-COMP:13536"/>
        <dbReference type="ChEBI" id="CHEBI:15378"/>
        <dbReference type="ChEBI" id="CHEBI:57540"/>
        <dbReference type="ChEBI" id="CHEBI:57945"/>
        <dbReference type="ChEBI" id="CHEBI:65315"/>
        <dbReference type="ChEBI" id="CHEBI:74443"/>
    </reaction>
</comment>
<comment type="catalytic activity">
    <reaction evidence="9">
        <text>5,6-dihydrouridine(20) in tRNA + NADP(+) = uridine(20) in tRNA + NADPH + H(+)</text>
        <dbReference type="Rhea" id="RHEA:53336"/>
        <dbReference type="Rhea" id="RHEA-COMP:13533"/>
        <dbReference type="Rhea" id="RHEA-COMP:13534"/>
        <dbReference type="ChEBI" id="CHEBI:15378"/>
        <dbReference type="ChEBI" id="CHEBI:57783"/>
        <dbReference type="ChEBI" id="CHEBI:58349"/>
        <dbReference type="ChEBI" id="CHEBI:65315"/>
        <dbReference type="ChEBI" id="CHEBI:74443"/>
        <dbReference type="EC" id="1.3.1.91"/>
    </reaction>
</comment>
<keyword evidence="3 9" id="KW-0285">Flavoprotein</keyword>
<comment type="cofactor">
    <cofactor evidence="1 9 10">
        <name>FMN</name>
        <dbReference type="ChEBI" id="CHEBI:58210"/>
    </cofactor>
</comment>
<dbReference type="EC" id="1.3.1.91" evidence="9"/>
<evidence type="ECO:0000313" key="13">
    <source>
        <dbReference type="Proteomes" id="UP000644441"/>
    </source>
</evidence>
<evidence type="ECO:0000256" key="6">
    <source>
        <dbReference type="ARBA" id="ARBA00022857"/>
    </source>
</evidence>
<feature type="binding site" evidence="9">
    <location>
        <position position="75"/>
    </location>
    <ligand>
        <name>FMN</name>
        <dbReference type="ChEBI" id="CHEBI:58210"/>
    </ligand>
</feature>
<evidence type="ECO:0000256" key="10">
    <source>
        <dbReference type="PIRNR" id="PIRNR006621"/>
    </source>
</evidence>
<dbReference type="PROSITE" id="PS01136">
    <property type="entry name" value="UPF0034"/>
    <property type="match status" value="1"/>
</dbReference>
<evidence type="ECO:0000259" key="11">
    <source>
        <dbReference type="Pfam" id="PF01207"/>
    </source>
</evidence>
<feature type="site" description="Interacts with tRNA" evidence="9">
    <location>
        <position position="191"/>
    </location>
</feature>
<sequence>MSSLNTPIPGPAPLSRRFSIAPMMAYTTRDFRYLARLITRRTLLYTEMVVAPAVIHGDRDRLLGFDAAEHPLAVQLGGSDPEQLAEAARICADYGYDEINLNVGCPSDRVQQGKIGAVLMAEPELVARCVEAMANVTDVPVTVKTRIGIDDQDDFPFLQRFVRHMDEAGCRSLTIHARKAILDGLSPKENRDIPPLIYERAYAVKQAFPHMEIILNGGLRDVPGMLAHLGQVDGLMVGREAYMNPWFLADVDRQVFGENTPPPDRLAVAEAFIPYLERRYADGVHPKHVLRHALNLFQAMPGARAYRRHLSQHAHKNDATPEVYQEALALLTRHTVGYAGATTQGGQP</sequence>
<keyword evidence="4 9" id="KW-0288">FMN</keyword>
<feature type="site" description="Interacts with tRNA" evidence="9">
    <location>
        <position position="102"/>
    </location>
</feature>
<dbReference type="PANTHER" id="PTHR42907">
    <property type="entry name" value="FMN-LINKED OXIDOREDUCTASES SUPERFAMILY PROTEIN"/>
    <property type="match status" value="1"/>
</dbReference>
<organism evidence="12 13">
    <name type="scientific">Alloalcanivorax venustensis ISO4</name>
    <dbReference type="NCBI Taxonomy" id="1177184"/>
    <lineage>
        <taxon>Bacteria</taxon>
        <taxon>Pseudomonadati</taxon>
        <taxon>Pseudomonadota</taxon>
        <taxon>Gammaproteobacteria</taxon>
        <taxon>Oceanospirillales</taxon>
        <taxon>Alcanivoracaceae</taxon>
        <taxon>Alloalcanivorax</taxon>
    </lineage>
</organism>
<keyword evidence="8 9" id="KW-0560">Oxidoreductase</keyword>
<evidence type="ECO:0000256" key="7">
    <source>
        <dbReference type="ARBA" id="ARBA00022884"/>
    </source>
</evidence>
<keyword evidence="7 9" id="KW-0694">RNA-binding</keyword>
<keyword evidence="13" id="KW-1185">Reference proteome</keyword>
<feature type="site" description="Interacts with tRNA; defines subfamily-specific binding signature" evidence="9">
    <location>
        <position position="304"/>
    </location>
</feature>
<evidence type="ECO:0000256" key="9">
    <source>
        <dbReference type="HAMAP-Rule" id="MF_02041"/>
    </source>
</evidence>
<evidence type="ECO:0000256" key="3">
    <source>
        <dbReference type="ARBA" id="ARBA00022630"/>
    </source>
</evidence>
<feature type="binding site" evidence="9">
    <location>
        <begin position="238"/>
        <end position="239"/>
    </location>
    <ligand>
        <name>FMN</name>
        <dbReference type="ChEBI" id="CHEBI:58210"/>
    </ligand>
</feature>
<evidence type="ECO:0000256" key="5">
    <source>
        <dbReference type="ARBA" id="ARBA00022694"/>
    </source>
</evidence>
<comment type="catalytic activity">
    <reaction evidence="9">
        <text>5,6-dihydrouridine(20a) in tRNA + NADP(+) = uridine(20a) in tRNA + NADPH + H(+)</text>
        <dbReference type="Rhea" id="RHEA:53344"/>
        <dbReference type="Rhea" id="RHEA-COMP:13535"/>
        <dbReference type="Rhea" id="RHEA-COMP:13536"/>
        <dbReference type="ChEBI" id="CHEBI:15378"/>
        <dbReference type="ChEBI" id="CHEBI:57783"/>
        <dbReference type="ChEBI" id="CHEBI:58349"/>
        <dbReference type="ChEBI" id="CHEBI:65315"/>
        <dbReference type="ChEBI" id="CHEBI:74443"/>
    </reaction>
</comment>
<evidence type="ECO:0000256" key="8">
    <source>
        <dbReference type="ARBA" id="ARBA00023002"/>
    </source>
</evidence>
<dbReference type="InterPro" id="IPR001269">
    <property type="entry name" value="DUS_fam"/>
</dbReference>
<comment type="catalytic activity">
    <reaction evidence="9">
        <text>5,6-dihydrouridine(20) in tRNA + NAD(+) = uridine(20) in tRNA + NADH + H(+)</text>
        <dbReference type="Rhea" id="RHEA:53340"/>
        <dbReference type="Rhea" id="RHEA-COMP:13533"/>
        <dbReference type="Rhea" id="RHEA-COMP:13534"/>
        <dbReference type="ChEBI" id="CHEBI:15378"/>
        <dbReference type="ChEBI" id="CHEBI:57540"/>
        <dbReference type="ChEBI" id="CHEBI:57945"/>
        <dbReference type="ChEBI" id="CHEBI:65315"/>
        <dbReference type="ChEBI" id="CHEBI:74443"/>
        <dbReference type="EC" id="1.3.1.91"/>
    </reaction>
</comment>
<keyword evidence="2 9" id="KW-0820">tRNA-binding</keyword>